<accession>A0ABR2KU19</accession>
<keyword evidence="1" id="KW-0812">Transmembrane</keyword>
<protein>
    <recommendedName>
        <fullName evidence="4">SWIM-type domain-containing protein</fullName>
    </recommendedName>
</protein>
<evidence type="ECO:0000313" key="2">
    <source>
        <dbReference type="EMBL" id="KAK8894491.1"/>
    </source>
</evidence>
<dbReference type="EMBL" id="JAPFFF010000003">
    <property type="protein sequence ID" value="KAK8894491.1"/>
    <property type="molecule type" value="Genomic_DNA"/>
</dbReference>
<keyword evidence="3" id="KW-1185">Reference proteome</keyword>
<evidence type="ECO:0000313" key="3">
    <source>
        <dbReference type="Proteomes" id="UP001470230"/>
    </source>
</evidence>
<keyword evidence="1" id="KW-1133">Transmembrane helix</keyword>
<keyword evidence="1" id="KW-0472">Membrane</keyword>
<reference evidence="2 3" key="1">
    <citation type="submission" date="2024-04" db="EMBL/GenBank/DDBJ databases">
        <title>Tritrichomonas musculus Genome.</title>
        <authorList>
            <person name="Alves-Ferreira E."/>
            <person name="Grigg M."/>
            <person name="Lorenzi H."/>
            <person name="Galac M."/>
        </authorList>
    </citation>
    <scope>NUCLEOTIDE SEQUENCE [LARGE SCALE GENOMIC DNA]</scope>
    <source>
        <strain evidence="2 3">EAF2021</strain>
    </source>
</reference>
<feature type="transmembrane region" description="Helical" evidence="1">
    <location>
        <begin position="7"/>
        <end position="27"/>
    </location>
</feature>
<evidence type="ECO:0000256" key="1">
    <source>
        <dbReference type="SAM" id="Phobius"/>
    </source>
</evidence>
<comment type="caution">
    <text evidence="2">The sequence shown here is derived from an EMBL/GenBank/DDBJ whole genome shotgun (WGS) entry which is preliminary data.</text>
</comment>
<sequence>MVYYFCLRHFLVNLIFNFIAYGIGIIIKRCTQFEFNNSINFYSRPFSDIQNPGQIALRDRLLKKAGLKFVNNRIIINDEDKWKRISLLERVNIKLPPTTNSLESTHGQLNKKTPRKKNFWQSLYDIIINLNEKNQTINEHNKHNFCYEKRKTIEKLKNYNERMNQEIIFYSTTADYCNCSQNKVLSSLYNIDFPCIHRLHLGVNFPECPNIIIQLIKSIDELKIEEEYLNDDIKQINLSIKSQDKKHSIDIIRKFGKFRDTKKIEEYVYFNYFTRSNETFLNCRPTSLYEIIHHGILYFKNIQ</sequence>
<proteinExistence type="predicted"/>
<name>A0ABR2KU19_9EUKA</name>
<evidence type="ECO:0008006" key="4">
    <source>
        <dbReference type="Google" id="ProtNLM"/>
    </source>
</evidence>
<gene>
    <name evidence="2" type="ORF">M9Y10_022925</name>
</gene>
<organism evidence="2 3">
    <name type="scientific">Tritrichomonas musculus</name>
    <dbReference type="NCBI Taxonomy" id="1915356"/>
    <lineage>
        <taxon>Eukaryota</taxon>
        <taxon>Metamonada</taxon>
        <taxon>Parabasalia</taxon>
        <taxon>Tritrichomonadida</taxon>
        <taxon>Tritrichomonadidae</taxon>
        <taxon>Tritrichomonas</taxon>
    </lineage>
</organism>
<dbReference type="Proteomes" id="UP001470230">
    <property type="component" value="Unassembled WGS sequence"/>
</dbReference>